<dbReference type="EMBL" id="JAOVZQ010000001">
    <property type="protein sequence ID" value="MCY0096495.1"/>
    <property type="molecule type" value="Genomic_DNA"/>
</dbReference>
<evidence type="ECO:0000313" key="2">
    <source>
        <dbReference type="EMBL" id="MCY0096495.1"/>
    </source>
</evidence>
<gene>
    <name evidence="2" type="ORF">OEG82_21130</name>
</gene>
<keyword evidence="3" id="KW-1185">Reference proteome</keyword>
<keyword evidence="1" id="KW-1133">Transmembrane helix</keyword>
<name>A0ABT3YL81_9HYPH</name>
<dbReference type="RefSeq" id="WP_267614315.1">
    <property type="nucleotide sequence ID" value="NZ_JAOVZQ010000001.1"/>
</dbReference>
<proteinExistence type="predicted"/>
<feature type="transmembrane region" description="Helical" evidence="1">
    <location>
        <begin position="28"/>
        <end position="50"/>
    </location>
</feature>
<keyword evidence="1" id="KW-0812">Transmembrane</keyword>
<evidence type="ECO:0000313" key="3">
    <source>
        <dbReference type="Proteomes" id="UP001081283"/>
    </source>
</evidence>
<organism evidence="2 3">
    <name type="scientific">Hoeflea ulvae</name>
    <dbReference type="NCBI Taxonomy" id="2983764"/>
    <lineage>
        <taxon>Bacteria</taxon>
        <taxon>Pseudomonadati</taxon>
        <taxon>Pseudomonadota</taxon>
        <taxon>Alphaproteobacteria</taxon>
        <taxon>Hyphomicrobiales</taxon>
        <taxon>Rhizobiaceae</taxon>
        <taxon>Hoeflea</taxon>
    </lineage>
</organism>
<accession>A0ABT3YL81</accession>
<reference evidence="2" key="1">
    <citation type="submission" date="2022-10" db="EMBL/GenBank/DDBJ databases">
        <title>Hoeflea sp. J2-29, isolated from marine algae.</title>
        <authorList>
            <person name="Kristyanto S."/>
            <person name="Kim J.M."/>
            <person name="Jeon C.O."/>
        </authorList>
    </citation>
    <scope>NUCLEOTIDE SEQUENCE</scope>
    <source>
        <strain evidence="2">J2-29</strain>
    </source>
</reference>
<comment type="caution">
    <text evidence="2">The sequence shown here is derived from an EMBL/GenBank/DDBJ whole genome shotgun (WGS) entry which is preliminary data.</text>
</comment>
<protein>
    <submittedName>
        <fullName evidence="2">Uncharacterized protein</fullName>
    </submittedName>
</protein>
<evidence type="ECO:0000256" key="1">
    <source>
        <dbReference type="SAM" id="Phobius"/>
    </source>
</evidence>
<keyword evidence="1" id="KW-0472">Membrane</keyword>
<sequence length="128" mass="13182">MADDAVSAETMLVGLQDIRLPAEAPGGLAAELIAVIGLGLVLALAVSVLLKLVTRPPPKPAAELALADRIAALAALPEEDRALALLSLIRATAPDALPGLRASLYRRGGFPEAARLEAVLMSRMKADA</sequence>
<dbReference type="Proteomes" id="UP001081283">
    <property type="component" value="Unassembled WGS sequence"/>
</dbReference>